<dbReference type="InterPro" id="IPR005653">
    <property type="entry name" value="OstA-like_N"/>
</dbReference>
<evidence type="ECO:0000259" key="5">
    <source>
        <dbReference type="Pfam" id="PF03968"/>
    </source>
</evidence>
<comment type="subunit">
    <text evidence="4">Component of the lipopolysaccharide transport and assembly complex.</text>
</comment>
<protein>
    <recommendedName>
        <fullName evidence="4">LPS-assembly protein LptD</fullName>
    </recommendedName>
</protein>
<proteinExistence type="inferred from homology"/>
<keyword evidence="3 4" id="KW-0998">Cell outer membrane</keyword>
<dbReference type="InterPro" id="IPR020889">
    <property type="entry name" value="LipoPS_assembly_LptD"/>
</dbReference>
<dbReference type="Gene3D" id="2.60.450.10">
    <property type="entry name" value="Lipopolysaccharide (LPS) transport protein A like domain"/>
    <property type="match status" value="1"/>
</dbReference>
<comment type="subcellular location">
    <subcellularLocation>
        <location evidence="4">Cell outer membrane</location>
    </subcellularLocation>
</comment>
<dbReference type="PANTHER" id="PTHR30189:SF1">
    <property type="entry name" value="LPS-ASSEMBLY PROTEIN LPTD"/>
    <property type="match status" value="1"/>
</dbReference>
<evidence type="ECO:0000259" key="7">
    <source>
        <dbReference type="Pfam" id="PF19838"/>
    </source>
</evidence>
<accession>A0ABQ6ADH9</accession>
<evidence type="ECO:0000313" key="8">
    <source>
        <dbReference type="EMBL" id="GLR68159.1"/>
    </source>
</evidence>
<dbReference type="Pfam" id="PF03968">
    <property type="entry name" value="LptD_N"/>
    <property type="match status" value="1"/>
</dbReference>
<dbReference type="InterPro" id="IPR045659">
    <property type="entry name" value="LptD_2"/>
</dbReference>
<sequence precursor="true">MKRSGLFFALIASTCLAGQTRAQPATPPKAPVSFTADSISYDKTGNIVTASGHVRAVQNGQTLYADKVVLDRNSDVVTASGHVILTQPSGDTVFARRAVLSKGMKDAVMHGVAARLADNGRMIANGARRYDDNIDEMVKVVYSACDLCKTDPTAPPLWQIRAKSATRDLQHKMIEYRGAEMEFYGVPVLYMPYFTQPDPSVKRQSGFLMPGFGATSKLGFFVTTPYYFVIDKESDLTLTPIFAVKEGPALKAGYRRDFNNGALNVNVSGGQVSGKLGDAVFANGTFDLNQDWRAGFNYNRASNPAYLNDFNVLPNASFLTSNVYLEGFSSGSYARVDAQTFQGLVASVNQSELPIVMPHGQYDFVSGQDALGGQFALHADVFNVLRKLGTNSQRVAAVPAYSVPFMLPYGVLGTARVELVAATYMATRLYDQPNYSPLDGASTARAQPYGAVYLHWPLIRQAGALGSQIIEPEVQLVASPNVGISQNIRIPNEDSLDLEYSDANLFSFNRYPGIDRLEGGSRVDYALHGAWYLPQGAMLDGLIGQSYRVHKDNNYLPGSGLTDNVSDIVGHVIIAPVPDFNITYRTRLSHKDLGARMIDTTANYTSHVFSASAGYLYTNTDPYVLYDSASLVSPTLAPPGAYFTPRHEVTASFNTNIGPWSLGAGTERNLQTGKFDSANFNAGWQNDCFGVNLVYYQRFTSFNLDKGNTIVLLQFTFKTLGNVGFSAL</sequence>
<dbReference type="PANTHER" id="PTHR30189">
    <property type="entry name" value="LPS-ASSEMBLY PROTEIN"/>
    <property type="match status" value="1"/>
</dbReference>
<keyword evidence="9" id="KW-1185">Reference proteome</keyword>
<feature type="domain" description="LptD C-terminal" evidence="6">
    <location>
        <begin position="280"/>
        <end position="631"/>
    </location>
</feature>
<feature type="domain" description="Organic solvent tolerance-like N-terminal" evidence="5">
    <location>
        <begin position="35"/>
        <end position="101"/>
    </location>
</feature>
<keyword evidence="2 4" id="KW-0472">Membrane</keyword>
<comment type="caution">
    <text evidence="8">The sequence shown here is derived from an EMBL/GenBank/DDBJ whole genome shotgun (WGS) entry which is preliminary data.</text>
</comment>
<feature type="signal peptide" evidence="4">
    <location>
        <begin position="1"/>
        <end position="17"/>
    </location>
</feature>
<evidence type="ECO:0000256" key="4">
    <source>
        <dbReference type="HAMAP-Rule" id="MF_01411"/>
    </source>
</evidence>
<evidence type="ECO:0000256" key="2">
    <source>
        <dbReference type="ARBA" id="ARBA00023136"/>
    </source>
</evidence>
<dbReference type="InterPro" id="IPR007543">
    <property type="entry name" value="LptD_C"/>
</dbReference>
<dbReference type="Pfam" id="PF19838">
    <property type="entry name" value="LptD_2"/>
    <property type="match status" value="1"/>
</dbReference>
<keyword evidence="1 4" id="KW-0732">Signal</keyword>
<evidence type="ECO:0000313" key="9">
    <source>
        <dbReference type="Proteomes" id="UP001156641"/>
    </source>
</evidence>
<comment type="function">
    <text evidence="4">Involved in the assembly of lipopolysaccharide (LPS) at the surface of the outer membrane.</text>
</comment>
<dbReference type="RefSeq" id="WP_284259002.1">
    <property type="nucleotide sequence ID" value="NZ_BSOS01000079.1"/>
</dbReference>
<feature type="chain" id="PRO_5044897871" description="LPS-assembly protein LptD" evidence="4">
    <location>
        <begin position="18"/>
        <end position="728"/>
    </location>
</feature>
<comment type="caution">
    <text evidence="4">Lacks conserved residue(s) required for the propagation of feature annotation.</text>
</comment>
<evidence type="ECO:0000256" key="1">
    <source>
        <dbReference type="ARBA" id="ARBA00022729"/>
    </source>
</evidence>
<dbReference type="InterPro" id="IPR050218">
    <property type="entry name" value="LptD"/>
</dbReference>
<dbReference type="Proteomes" id="UP001156641">
    <property type="component" value="Unassembled WGS sequence"/>
</dbReference>
<evidence type="ECO:0000256" key="3">
    <source>
        <dbReference type="ARBA" id="ARBA00023237"/>
    </source>
</evidence>
<dbReference type="HAMAP" id="MF_01411">
    <property type="entry name" value="LPS_assembly_LptD"/>
    <property type="match status" value="1"/>
</dbReference>
<name>A0ABQ6ADH9_9PROT</name>
<evidence type="ECO:0000259" key="6">
    <source>
        <dbReference type="Pfam" id="PF04453"/>
    </source>
</evidence>
<reference evidence="9" key="1">
    <citation type="journal article" date="2019" name="Int. J. Syst. Evol. Microbiol.">
        <title>The Global Catalogue of Microorganisms (GCM) 10K type strain sequencing project: providing services to taxonomists for standard genome sequencing and annotation.</title>
        <authorList>
            <consortium name="The Broad Institute Genomics Platform"/>
            <consortium name="The Broad Institute Genome Sequencing Center for Infectious Disease"/>
            <person name="Wu L."/>
            <person name="Ma J."/>
        </authorList>
    </citation>
    <scope>NUCLEOTIDE SEQUENCE [LARGE SCALE GENOMIC DNA]</scope>
    <source>
        <strain evidence="9">NBRC 112502</strain>
    </source>
</reference>
<comment type="similarity">
    <text evidence="4">Belongs to the LptD family.</text>
</comment>
<dbReference type="EMBL" id="BSOS01000079">
    <property type="protein sequence ID" value="GLR68159.1"/>
    <property type="molecule type" value="Genomic_DNA"/>
</dbReference>
<gene>
    <name evidence="4 8" type="primary">lptD</name>
    <name evidence="8" type="ORF">GCM10010909_28400</name>
</gene>
<feature type="domain" description="LPS-assembly protein LptD central" evidence="7">
    <location>
        <begin position="179"/>
        <end position="247"/>
    </location>
</feature>
<dbReference type="Pfam" id="PF04453">
    <property type="entry name" value="LptD"/>
    <property type="match status" value="1"/>
</dbReference>
<organism evidence="8 9">
    <name type="scientific">Acidocella aquatica</name>
    <dbReference type="NCBI Taxonomy" id="1922313"/>
    <lineage>
        <taxon>Bacteria</taxon>
        <taxon>Pseudomonadati</taxon>
        <taxon>Pseudomonadota</taxon>
        <taxon>Alphaproteobacteria</taxon>
        <taxon>Acetobacterales</taxon>
        <taxon>Acidocellaceae</taxon>
        <taxon>Acidocella</taxon>
    </lineage>
</organism>